<accession>A0A0E9VCT1</accession>
<name>A0A0E9VCT1_ANGAN</name>
<reference evidence="1" key="1">
    <citation type="submission" date="2014-11" db="EMBL/GenBank/DDBJ databases">
        <authorList>
            <person name="Amaro Gonzalez C."/>
        </authorList>
    </citation>
    <scope>NUCLEOTIDE SEQUENCE</scope>
</reference>
<protein>
    <submittedName>
        <fullName evidence="1">Uncharacterized protein</fullName>
    </submittedName>
</protein>
<reference evidence="1" key="2">
    <citation type="journal article" date="2015" name="Fish Shellfish Immunol.">
        <title>Early steps in the European eel (Anguilla anguilla)-Vibrio vulnificus interaction in the gills: Role of the RtxA13 toxin.</title>
        <authorList>
            <person name="Callol A."/>
            <person name="Pajuelo D."/>
            <person name="Ebbesson L."/>
            <person name="Teles M."/>
            <person name="MacKenzie S."/>
            <person name="Amaro C."/>
        </authorList>
    </citation>
    <scope>NUCLEOTIDE SEQUENCE</scope>
</reference>
<proteinExistence type="predicted"/>
<organism evidence="1">
    <name type="scientific">Anguilla anguilla</name>
    <name type="common">European freshwater eel</name>
    <name type="synonym">Muraena anguilla</name>
    <dbReference type="NCBI Taxonomy" id="7936"/>
    <lineage>
        <taxon>Eukaryota</taxon>
        <taxon>Metazoa</taxon>
        <taxon>Chordata</taxon>
        <taxon>Craniata</taxon>
        <taxon>Vertebrata</taxon>
        <taxon>Euteleostomi</taxon>
        <taxon>Actinopterygii</taxon>
        <taxon>Neopterygii</taxon>
        <taxon>Teleostei</taxon>
        <taxon>Anguilliformes</taxon>
        <taxon>Anguillidae</taxon>
        <taxon>Anguilla</taxon>
    </lineage>
</organism>
<sequence length="29" mass="3462">MNAWQSKTIRRNHFKGGRRGKAVIGWHIR</sequence>
<dbReference type="EMBL" id="GBXM01032653">
    <property type="protein sequence ID" value="JAH75924.1"/>
    <property type="molecule type" value="Transcribed_RNA"/>
</dbReference>
<dbReference type="AlphaFoldDB" id="A0A0E9VCT1"/>
<evidence type="ECO:0000313" key="1">
    <source>
        <dbReference type="EMBL" id="JAH75924.1"/>
    </source>
</evidence>